<evidence type="ECO:0000313" key="1">
    <source>
        <dbReference type="EMBL" id="QTC90902.1"/>
    </source>
</evidence>
<name>A0A975C0Z7_9CAUL</name>
<sequence length="307" mass="33253">MSSTPNAPLILETTDTADSPVFADFFAGYEKAFVLPEEMEDEDGFRACLDLNHGAARQALEARYGLFREICLTARDPDDGGLVGGANLIAMPNGALNGVPVITANLNYVYVDGAQRGKGRFRALVHAISDHVAGMFPQALPEGTGARPLVFIEQNDPIAMDDDAYERDTRFTGMDQFDRLRVWSRAGALMVDMDYVQPPLSPDHPPVDTLILSVLGAGEARALPARLVRDHLARFFGISVLKGQPLERNETAARQLAELDALAWKDGAVRLIDLGPVLASPERPEAIRSRVGAGDGIGRRFRGTLTA</sequence>
<proteinExistence type="predicted"/>
<evidence type="ECO:0000313" key="2">
    <source>
        <dbReference type="Proteomes" id="UP000663918"/>
    </source>
</evidence>
<accession>A0A975C0Z7</accession>
<reference evidence="1" key="1">
    <citation type="submission" date="2020-09" db="EMBL/GenBank/DDBJ databases">
        <title>Brevundimonas sp. LVF2 isolated from a puddle in Goettingen, Germany.</title>
        <authorList>
            <person name="Friedrich I."/>
            <person name="Klassen A."/>
            <person name="Hannes N."/>
            <person name="Schneider D."/>
            <person name="Hertel R."/>
            <person name="Daniel R."/>
        </authorList>
    </citation>
    <scope>NUCLEOTIDE SEQUENCE</scope>
    <source>
        <strain evidence="1">LVF2</strain>
    </source>
</reference>
<dbReference type="Proteomes" id="UP000663918">
    <property type="component" value="Chromosome"/>
</dbReference>
<dbReference type="InterPro" id="IPR016181">
    <property type="entry name" value="Acyl_CoA_acyltransferase"/>
</dbReference>
<dbReference type="SUPFAM" id="SSF55729">
    <property type="entry name" value="Acyl-CoA N-acyltransferases (Nat)"/>
    <property type="match status" value="1"/>
</dbReference>
<dbReference type="KEGG" id="bgoe:IFJ75_17000"/>
<protein>
    <submittedName>
        <fullName evidence="1">Uncharacterized protein</fullName>
    </submittedName>
</protein>
<dbReference type="RefSeq" id="WP_207869722.1">
    <property type="nucleotide sequence ID" value="NZ_CP062222.1"/>
</dbReference>
<gene>
    <name evidence="1" type="ORF">IFJ75_17000</name>
</gene>
<dbReference type="EMBL" id="CP062222">
    <property type="protein sequence ID" value="QTC90902.1"/>
    <property type="molecule type" value="Genomic_DNA"/>
</dbReference>
<keyword evidence="2" id="KW-1185">Reference proteome</keyword>
<dbReference type="AlphaFoldDB" id="A0A975C0Z7"/>
<organism evidence="1 2">
    <name type="scientific">Brevundimonas goettingensis</name>
    <dbReference type="NCBI Taxonomy" id="2774190"/>
    <lineage>
        <taxon>Bacteria</taxon>
        <taxon>Pseudomonadati</taxon>
        <taxon>Pseudomonadota</taxon>
        <taxon>Alphaproteobacteria</taxon>
        <taxon>Caulobacterales</taxon>
        <taxon>Caulobacteraceae</taxon>
        <taxon>Brevundimonas</taxon>
    </lineage>
</organism>